<feature type="compositionally biased region" description="Acidic residues" evidence="11">
    <location>
        <begin position="182"/>
        <end position="193"/>
    </location>
</feature>
<feature type="region of interest" description="Disordered" evidence="11">
    <location>
        <begin position="170"/>
        <end position="379"/>
    </location>
</feature>
<feature type="transmembrane region" description="Helical" evidence="12">
    <location>
        <begin position="789"/>
        <end position="809"/>
    </location>
</feature>
<feature type="transmembrane region" description="Helical" evidence="12">
    <location>
        <begin position="869"/>
        <end position="888"/>
    </location>
</feature>
<dbReference type="SMART" id="SM00248">
    <property type="entry name" value="ANK"/>
    <property type="match status" value="4"/>
</dbReference>
<feature type="compositionally biased region" description="Basic residues" evidence="11">
    <location>
        <begin position="295"/>
        <end position="308"/>
    </location>
</feature>
<dbReference type="InterPro" id="IPR024862">
    <property type="entry name" value="TRPV"/>
</dbReference>
<keyword evidence="12" id="KW-1133">Transmembrane helix</keyword>
<dbReference type="AlphaFoldDB" id="A0AAD9IU07"/>
<evidence type="ECO:0000256" key="10">
    <source>
        <dbReference type="PROSITE-ProRule" id="PRU00023"/>
    </source>
</evidence>
<evidence type="ECO:0000256" key="12">
    <source>
        <dbReference type="SAM" id="Phobius"/>
    </source>
</evidence>
<keyword evidence="9" id="KW-0407">Ion channel</keyword>
<evidence type="ECO:0000256" key="5">
    <source>
        <dbReference type="ARBA" id="ARBA00022673"/>
    </source>
</evidence>
<evidence type="ECO:0000313" key="13">
    <source>
        <dbReference type="EMBL" id="KAK2140568.1"/>
    </source>
</evidence>
<dbReference type="GO" id="GO:0005262">
    <property type="term" value="F:calcium channel activity"/>
    <property type="evidence" value="ECO:0007669"/>
    <property type="project" value="UniProtKB-KW"/>
</dbReference>
<dbReference type="GO" id="GO:0005886">
    <property type="term" value="C:plasma membrane"/>
    <property type="evidence" value="ECO:0007669"/>
    <property type="project" value="UniProtKB-SubCell"/>
</dbReference>
<feature type="region of interest" description="Disordered" evidence="11">
    <location>
        <begin position="1068"/>
        <end position="1096"/>
    </location>
</feature>
<dbReference type="EMBL" id="JAODUP010001309">
    <property type="protein sequence ID" value="KAK2140568.1"/>
    <property type="molecule type" value="Genomic_DNA"/>
</dbReference>
<feature type="transmembrane region" description="Helical" evidence="12">
    <location>
        <begin position="746"/>
        <end position="769"/>
    </location>
</feature>
<feature type="compositionally biased region" description="Basic and acidic residues" evidence="11">
    <location>
        <begin position="232"/>
        <end position="250"/>
    </location>
</feature>
<comment type="caution">
    <text evidence="13">The sequence shown here is derived from an EMBL/GenBank/DDBJ whole genome shotgun (WGS) entry which is preliminary data.</text>
</comment>
<comment type="subcellular location">
    <subcellularLocation>
        <location evidence="1">Cell membrane</location>
        <topology evidence="1">Multi-pass membrane protein</topology>
    </subcellularLocation>
</comment>
<organism evidence="13 14">
    <name type="scientific">Paralvinella palmiformis</name>
    <dbReference type="NCBI Taxonomy" id="53620"/>
    <lineage>
        <taxon>Eukaryota</taxon>
        <taxon>Metazoa</taxon>
        <taxon>Spiralia</taxon>
        <taxon>Lophotrochozoa</taxon>
        <taxon>Annelida</taxon>
        <taxon>Polychaeta</taxon>
        <taxon>Sedentaria</taxon>
        <taxon>Canalipalpata</taxon>
        <taxon>Terebellida</taxon>
        <taxon>Terebelliformia</taxon>
        <taxon>Alvinellidae</taxon>
        <taxon>Paralvinella</taxon>
    </lineage>
</organism>
<accession>A0AAD9IU07</accession>
<keyword evidence="4" id="KW-0109">Calcium transport</keyword>
<evidence type="ECO:0000256" key="9">
    <source>
        <dbReference type="ARBA" id="ARBA00023303"/>
    </source>
</evidence>
<keyword evidence="12" id="KW-0472">Membrane</keyword>
<feature type="repeat" description="ANK" evidence="10">
    <location>
        <begin position="536"/>
        <end position="568"/>
    </location>
</feature>
<evidence type="ECO:0000256" key="2">
    <source>
        <dbReference type="ARBA" id="ARBA00022448"/>
    </source>
</evidence>
<evidence type="ECO:0000256" key="11">
    <source>
        <dbReference type="SAM" id="MobiDB-lite"/>
    </source>
</evidence>
<evidence type="ECO:0000256" key="4">
    <source>
        <dbReference type="ARBA" id="ARBA00022568"/>
    </source>
</evidence>
<keyword evidence="8" id="KW-0406">Ion transport</keyword>
<dbReference type="PROSITE" id="PS50088">
    <property type="entry name" value="ANK_REPEAT"/>
    <property type="match status" value="1"/>
</dbReference>
<dbReference type="InterPro" id="IPR002110">
    <property type="entry name" value="Ankyrin_rpt"/>
</dbReference>
<dbReference type="InterPro" id="IPR036770">
    <property type="entry name" value="Ankyrin_rpt-contain_sf"/>
</dbReference>
<reference evidence="13" key="1">
    <citation type="journal article" date="2023" name="Mol. Biol. Evol.">
        <title>Third-Generation Sequencing Reveals the Adaptive Role of the Epigenome in Three Deep-Sea Polychaetes.</title>
        <authorList>
            <person name="Perez M."/>
            <person name="Aroh O."/>
            <person name="Sun Y."/>
            <person name="Lan Y."/>
            <person name="Juniper S.K."/>
            <person name="Young C.R."/>
            <person name="Angers B."/>
            <person name="Qian P.Y."/>
        </authorList>
    </citation>
    <scope>NUCLEOTIDE SEQUENCE</scope>
    <source>
        <strain evidence="13">P08H-3</strain>
    </source>
</reference>
<dbReference type="PANTHER" id="PTHR10582:SF2">
    <property type="entry name" value="INACTIVE"/>
    <property type="match status" value="1"/>
</dbReference>
<name>A0AAD9IU07_9ANNE</name>
<keyword evidence="6" id="KW-0677">Repeat</keyword>
<evidence type="ECO:0000256" key="1">
    <source>
        <dbReference type="ARBA" id="ARBA00004651"/>
    </source>
</evidence>
<gene>
    <name evidence="13" type="ORF">LSH36_1309g00011</name>
</gene>
<keyword evidence="14" id="KW-1185">Reference proteome</keyword>
<keyword evidence="2" id="KW-0813">Transport</keyword>
<evidence type="ECO:0000313" key="14">
    <source>
        <dbReference type="Proteomes" id="UP001208570"/>
    </source>
</evidence>
<proteinExistence type="predicted"/>
<keyword evidence="3" id="KW-1003">Cell membrane</keyword>
<dbReference type="GO" id="GO:0098703">
    <property type="term" value="P:calcium ion import across plasma membrane"/>
    <property type="evidence" value="ECO:0007669"/>
    <property type="project" value="TreeGrafter"/>
</dbReference>
<feature type="compositionally biased region" description="Polar residues" evidence="11">
    <location>
        <begin position="211"/>
        <end position="222"/>
    </location>
</feature>
<keyword evidence="7" id="KW-0106">Calcium</keyword>
<evidence type="ECO:0000256" key="7">
    <source>
        <dbReference type="ARBA" id="ARBA00022837"/>
    </source>
</evidence>
<evidence type="ECO:0000256" key="8">
    <source>
        <dbReference type="ARBA" id="ARBA00023065"/>
    </source>
</evidence>
<dbReference type="PANTHER" id="PTHR10582">
    <property type="entry name" value="TRANSIENT RECEPTOR POTENTIAL ION CHANNEL PROTEIN"/>
    <property type="match status" value="1"/>
</dbReference>
<dbReference type="SUPFAM" id="SSF48403">
    <property type="entry name" value="Ankyrin repeat"/>
    <property type="match status" value="1"/>
</dbReference>
<protein>
    <submittedName>
        <fullName evidence="13">Uncharacterized protein</fullName>
    </submittedName>
</protein>
<evidence type="ECO:0000256" key="6">
    <source>
        <dbReference type="ARBA" id="ARBA00022737"/>
    </source>
</evidence>
<feature type="transmembrane region" description="Helical" evidence="12">
    <location>
        <begin position="972"/>
        <end position="991"/>
    </location>
</feature>
<dbReference type="Gene3D" id="1.25.40.20">
    <property type="entry name" value="Ankyrin repeat-containing domain"/>
    <property type="match status" value="1"/>
</dbReference>
<dbReference type="Proteomes" id="UP001208570">
    <property type="component" value="Unassembled WGS sequence"/>
</dbReference>
<sequence>MDNVRYDPSGTAQIVMDQGHDPENDRDANIFALGDAAANLDEDIDDLFAGFGIDLRDIVKDGSTRTVTKKTLQVPDNAESAKQKTVEISTISRQLDDGRRVHTKIIRGPVKCTKKLIKISRETPHGLEILSELEVPGEADVNSVLATELPKSLGLSIGSVDADYDNLDPEYGTSFKDKSPFQEDDWVGTEEDLERARRLGTFPLTKADGSQDLSANEQSDYRQTPPRVQFRAKNEQSAELADDRSRREESPLISITDTSESENWINQARSNENNQTLDGTPSSRQNGDLQTSSRRFSRKKSRMSKRRASQNESLRRKSLAQLADEEAIQLYQPPETEDEESESDDSRRCLVCTGRSRKKNQLKNKNADTQKKGGAMTALHPDKEISSLPGIKQLVANYAKMLYEDRPQFVDTMFRAVKLNNVDVSRILCKIVLKSRLKLSQFDLREPESSATILHVALLYNYESIVRMLLSLNDKDLIVAKYESYEYRNQTGLHLAVANENPGLIASILTSLEVQDRVALINTIANGKYFRTRHPDGQLCLTVAAWAGNDQVIKTLVKYGGDLGLKNSIGNTLLHSIILQSIHFPERGHYERLIDCVWEACDIKASQLTVMYEAKFQKQKELKQKELQEDLFRELLKVRNDDGYTPLALAVTKLSRLFKYLINMEKIFKIPQNKLGSIAWVTYDVTDISSFAQDKYNKFSVLHILAHNSQQLSRHANLGDKDNEDFLEMEPISTILTNKWRSVYRWIYIFWLIIHISYMVVFTVCTIPVNSKPKRNPNPDGRPVEPQLWFIFFMILPSIYMLQECLDIGGIKPYRIQFMSNQNIFKRCMNCLKSEWTITGNGPYRLVNFGFSSFTLQWFILYLDKDERQDIALAMSLLLGWIFVLFFTRACRVTCRFTIMIQKMFFRDLIYFLTVYGIILVAFSFSMNALFTYLGDEDKMISKVFNDMMNVVTDLDTKQSTQDSRHPMFSKILLILYAIVAVILLMNMLIAMMNTSYETVRVTRCNLWKQQQLSIMLMLERRFFFIKYLCQKSESDTWRKEVGESREWRCFLDVTMLHQPGIKESEYVTSSVRTAERKTSSSGESDESAKAKASGV</sequence>
<keyword evidence="12" id="KW-0812">Transmembrane</keyword>
<feature type="transmembrane region" description="Helical" evidence="12">
    <location>
        <begin position="909"/>
        <end position="934"/>
    </location>
</feature>
<evidence type="ECO:0000256" key="3">
    <source>
        <dbReference type="ARBA" id="ARBA00022475"/>
    </source>
</evidence>
<feature type="compositionally biased region" description="Polar residues" evidence="11">
    <location>
        <begin position="253"/>
        <end position="291"/>
    </location>
</feature>
<keyword evidence="5" id="KW-0107">Calcium channel</keyword>
<keyword evidence="10" id="KW-0040">ANK repeat</keyword>